<reference evidence="3 4" key="1">
    <citation type="submission" date="2019-07" db="EMBL/GenBank/DDBJ databases">
        <title>The pathways for chlorine oxyanion respiration interact through the shared metabolite chlorate.</title>
        <authorList>
            <person name="Barnum T.P."/>
            <person name="Cheng Y."/>
            <person name="Hill K.A."/>
            <person name="Lucas L.N."/>
            <person name="Carlson H.K."/>
            <person name="Coates J.D."/>
        </authorList>
    </citation>
    <scope>NUCLEOTIDE SEQUENCE [LARGE SCALE GENOMIC DNA]</scope>
    <source>
        <strain evidence="3 4">SFB-1</strain>
    </source>
</reference>
<keyword evidence="2" id="KW-0812">Transmembrane</keyword>
<accession>A0A558CD97</accession>
<organism evidence="3 4">
    <name type="scientific">Denitromonas halophila</name>
    <dbReference type="NCBI Taxonomy" id="1629404"/>
    <lineage>
        <taxon>Bacteria</taxon>
        <taxon>Pseudomonadati</taxon>
        <taxon>Pseudomonadota</taxon>
        <taxon>Betaproteobacteria</taxon>
        <taxon>Rhodocyclales</taxon>
        <taxon>Zoogloeaceae</taxon>
        <taxon>Denitromonas</taxon>
    </lineage>
</organism>
<dbReference type="EMBL" id="VMNI01000010">
    <property type="protein sequence ID" value="TVO76103.1"/>
    <property type="molecule type" value="Genomic_DNA"/>
</dbReference>
<keyword evidence="2" id="KW-0472">Membrane</keyword>
<name>A0A558CD97_9RHOO</name>
<gene>
    <name evidence="3" type="ORF">FHP89_11615</name>
</gene>
<feature type="transmembrane region" description="Helical" evidence="2">
    <location>
        <begin position="35"/>
        <end position="56"/>
    </location>
</feature>
<dbReference type="AlphaFoldDB" id="A0A558CD97"/>
<evidence type="ECO:0000256" key="2">
    <source>
        <dbReference type="SAM" id="Phobius"/>
    </source>
</evidence>
<feature type="region of interest" description="Disordered" evidence="1">
    <location>
        <begin position="96"/>
        <end position="122"/>
    </location>
</feature>
<sequence length="122" mass="13585">MKPAVHTTFAERIGRTLGRVWRGFVRLDRKAHGRLVALGWAPGMAGAALLVLKLVLLGVLVYTAFWLALLLAFVAFAAWTARNSEGDETEEWAIGEQAEHKHNPGYDPILYNDAPDPRFDKD</sequence>
<dbReference type="InterPro" id="IPR022213">
    <property type="entry name" value="DUF3742"/>
</dbReference>
<evidence type="ECO:0000313" key="4">
    <source>
        <dbReference type="Proteomes" id="UP000318349"/>
    </source>
</evidence>
<evidence type="ECO:0000313" key="3">
    <source>
        <dbReference type="EMBL" id="TVO76103.1"/>
    </source>
</evidence>
<keyword evidence="2" id="KW-1133">Transmembrane helix</keyword>
<comment type="caution">
    <text evidence="3">The sequence shown here is derived from an EMBL/GenBank/DDBJ whole genome shotgun (WGS) entry which is preliminary data.</text>
</comment>
<protein>
    <submittedName>
        <fullName evidence="3">DUF3742 family protein</fullName>
    </submittedName>
</protein>
<dbReference type="Proteomes" id="UP000318349">
    <property type="component" value="Unassembled WGS sequence"/>
</dbReference>
<evidence type="ECO:0000256" key="1">
    <source>
        <dbReference type="SAM" id="MobiDB-lite"/>
    </source>
</evidence>
<dbReference type="Pfam" id="PF12553">
    <property type="entry name" value="DUF3742"/>
    <property type="match status" value="1"/>
</dbReference>
<proteinExistence type="predicted"/>
<feature type="transmembrane region" description="Helical" evidence="2">
    <location>
        <begin position="62"/>
        <end position="81"/>
    </location>
</feature>